<keyword evidence="3" id="KW-1185">Reference proteome</keyword>
<evidence type="ECO:0000313" key="2">
    <source>
        <dbReference type="EMBL" id="MEK7952116.1"/>
    </source>
</evidence>
<dbReference type="EMBL" id="JBBUKT010000006">
    <property type="protein sequence ID" value="MEK7952116.1"/>
    <property type="molecule type" value="Genomic_DNA"/>
</dbReference>
<evidence type="ECO:0000259" key="1">
    <source>
        <dbReference type="Pfam" id="PF19918"/>
    </source>
</evidence>
<organism evidence="2 3">
    <name type="scientific">Luteolibacter soli</name>
    <dbReference type="NCBI Taxonomy" id="3135280"/>
    <lineage>
        <taxon>Bacteria</taxon>
        <taxon>Pseudomonadati</taxon>
        <taxon>Verrucomicrobiota</taxon>
        <taxon>Verrucomicrobiia</taxon>
        <taxon>Verrucomicrobiales</taxon>
        <taxon>Verrucomicrobiaceae</taxon>
        <taxon>Luteolibacter</taxon>
    </lineage>
</organism>
<protein>
    <recommendedName>
        <fullName evidence="1">MoxR-vWA-beta-propeller ternary system domain-containing protein</fullName>
    </recommendedName>
</protein>
<sequence>MSSLEQRVGRIATADLGVLAAFRDRTGWALRDEGNGSGFHWLRVPAADEDLFRKLPLVGRWSMDSEYRLIRDGRLVAEALLPADSWQTLAAVIAITPPLRGAPGMPPPAVSFRLEPDAEMQPAGALLCGLADFASWADSALAPRFAGLRFAAAEDGRVFVTGHPLPAIAGASFYPIGKLWLPCGWKLPDHTWPELLEGVLKLGRNRVALFHPDGCHEKLDEENLVPATRAAVRTTESINRERSER</sequence>
<dbReference type="InterPro" id="IPR045552">
    <property type="entry name" value="bpX2"/>
</dbReference>
<evidence type="ECO:0000313" key="3">
    <source>
        <dbReference type="Proteomes" id="UP001371305"/>
    </source>
</evidence>
<feature type="domain" description="MoxR-vWA-beta-propeller ternary system" evidence="1">
    <location>
        <begin position="11"/>
        <end position="233"/>
    </location>
</feature>
<name>A0ABU9AWS0_9BACT</name>
<dbReference type="Pfam" id="PF19918">
    <property type="entry name" value="bpX2"/>
    <property type="match status" value="1"/>
</dbReference>
<dbReference type="RefSeq" id="WP_341405874.1">
    <property type="nucleotide sequence ID" value="NZ_JBBUKT010000006.1"/>
</dbReference>
<reference evidence="2 3" key="1">
    <citation type="submission" date="2024-04" db="EMBL/GenBank/DDBJ databases">
        <title>Luteolibacter sp. isolated from soil.</title>
        <authorList>
            <person name="An J."/>
        </authorList>
    </citation>
    <scope>NUCLEOTIDE SEQUENCE [LARGE SCALE GENOMIC DNA]</scope>
    <source>
        <strain evidence="2 3">Y139</strain>
    </source>
</reference>
<proteinExistence type="predicted"/>
<accession>A0ABU9AWS0</accession>
<comment type="caution">
    <text evidence="2">The sequence shown here is derived from an EMBL/GenBank/DDBJ whole genome shotgun (WGS) entry which is preliminary data.</text>
</comment>
<dbReference type="Proteomes" id="UP001371305">
    <property type="component" value="Unassembled WGS sequence"/>
</dbReference>
<gene>
    <name evidence="2" type="ORF">WKV53_16510</name>
</gene>